<organism evidence="2 3">
    <name type="scientific">Bradyrhizobium diversitatis</name>
    <dbReference type="NCBI Taxonomy" id="2755406"/>
    <lineage>
        <taxon>Bacteria</taxon>
        <taxon>Pseudomonadati</taxon>
        <taxon>Pseudomonadota</taxon>
        <taxon>Alphaproteobacteria</taxon>
        <taxon>Hyphomicrobiales</taxon>
        <taxon>Nitrobacteraceae</taxon>
        <taxon>Bradyrhizobium</taxon>
    </lineage>
</organism>
<evidence type="ECO:0000313" key="2">
    <source>
        <dbReference type="EMBL" id="MBH5390295.1"/>
    </source>
</evidence>
<dbReference type="Proteomes" id="UP001194539">
    <property type="component" value="Unassembled WGS sequence"/>
</dbReference>
<dbReference type="RefSeq" id="WP_197968422.1">
    <property type="nucleotide sequence ID" value="NZ_JACEGD010000030.1"/>
</dbReference>
<gene>
    <name evidence="2" type="ORF">H1B27_29020</name>
</gene>
<proteinExistence type="predicted"/>
<protein>
    <submittedName>
        <fullName evidence="2">Uncharacterized protein</fullName>
    </submittedName>
</protein>
<feature type="region of interest" description="Disordered" evidence="1">
    <location>
        <begin position="67"/>
        <end position="94"/>
    </location>
</feature>
<keyword evidence="3" id="KW-1185">Reference proteome</keyword>
<feature type="compositionally biased region" description="Basic and acidic residues" evidence="1">
    <location>
        <begin position="67"/>
        <end position="85"/>
    </location>
</feature>
<evidence type="ECO:0000313" key="3">
    <source>
        <dbReference type="Proteomes" id="UP001194539"/>
    </source>
</evidence>
<dbReference type="EMBL" id="JACEGD010000030">
    <property type="protein sequence ID" value="MBH5390295.1"/>
    <property type="molecule type" value="Genomic_DNA"/>
</dbReference>
<sequence length="94" mass="10046">MQLWLIPSLYAAASIVAGLLVSRLEARFMASGLDLSTSSAQAYLSAVASGIERSGFDPEDRAAARIEDRQGLGLSHREDESDPIRRAGRGRVAS</sequence>
<evidence type="ECO:0000256" key="1">
    <source>
        <dbReference type="SAM" id="MobiDB-lite"/>
    </source>
</evidence>
<accession>A0ABS0PAF9</accession>
<name>A0ABS0PAF9_9BRAD</name>
<reference evidence="2 3" key="1">
    <citation type="submission" date="2020-07" db="EMBL/GenBank/DDBJ databases">
        <title>Bradyrhizobium diversity isolated from nodules of indigenous legumes of Western Australia.</title>
        <authorList>
            <person name="Klepa M.S."/>
        </authorList>
    </citation>
    <scope>NUCLEOTIDE SEQUENCE [LARGE SCALE GENOMIC DNA]</scope>
    <source>
        <strain evidence="2 3">CNPSo 4019</strain>
    </source>
</reference>
<comment type="caution">
    <text evidence="2">The sequence shown here is derived from an EMBL/GenBank/DDBJ whole genome shotgun (WGS) entry which is preliminary data.</text>
</comment>